<dbReference type="EMBL" id="CP120863">
    <property type="protein sequence ID" value="WFE91152.1"/>
    <property type="molecule type" value="Genomic_DNA"/>
</dbReference>
<protein>
    <submittedName>
        <fullName evidence="2">Aspartate/glutamate racemase family protein</fullName>
    </submittedName>
</protein>
<dbReference type="Pfam" id="PF01177">
    <property type="entry name" value="Asp_Glu_race"/>
    <property type="match status" value="1"/>
</dbReference>
<sequence length="230" mass="25177">MVTERPKIAFIHATRLAIDPIENTAKRLWPEVRTASLLDDSLESDLKEAGGLTATLHSRIADLTDYARTLNIDGILFTCSSFGDAIEEVAQRTPLPVLKPNEAMFRDALSYGERLAMIYTFEPAVTGMEAEFQRLAKGIGSSASLTSVFCANALDAKRSGDIAEHDRMIRDRAQLLDGFDAILLAQFSMASAAEPSRRVTKTPVLTSPESALADLRSRIEVMQQKAVQSC</sequence>
<comment type="similarity">
    <text evidence="1">Belongs to the HyuE racemase family.</text>
</comment>
<evidence type="ECO:0000313" key="2">
    <source>
        <dbReference type="EMBL" id="WFE91152.1"/>
    </source>
</evidence>
<keyword evidence="3" id="KW-1185">Reference proteome</keyword>
<dbReference type="InterPro" id="IPR015942">
    <property type="entry name" value="Asp/Glu/hydantoin_racemase"/>
</dbReference>
<evidence type="ECO:0000313" key="3">
    <source>
        <dbReference type="Proteomes" id="UP001209803"/>
    </source>
</evidence>
<gene>
    <name evidence="2" type="ORF">K1718_07300</name>
</gene>
<name>A0ABY8F6M8_9HYPH</name>
<dbReference type="RefSeq" id="WP_265683386.1">
    <property type="nucleotide sequence ID" value="NZ_CP120863.1"/>
</dbReference>
<evidence type="ECO:0000256" key="1">
    <source>
        <dbReference type="ARBA" id="ARBA00038414"/>
    </source>
</evidence>
<organism evidence="2 3">
    <name type="scientific">Roseibium porphyridii</name>
    <dbReference type="NCBI Taxonomy" id="2866279"/>
    <lineage>
        <taxon>Bacteria</taxon>
        <taxon>Pseudomonadati</taxon>
        <taxon>Pseudomonadota</taxon>
        <taxon>Alphaproteobacteria</taxon>
        <taxon>Hyphomicrobiales</taxon>
        <taxon>Stappiaceae</taxon>
        <taxon>Roseibium</taxon>
    </lineage>
</organism>
<dbReference type="Gene3D" id="3.40.50.12500">
    <property type="match status" value="1"/>
</dbReference>
<proteinExistence type="inferred from homology"/>
<dbReference type="InterPro" id="IPR053714">
    <property type="entry name" value="Iso_Racemase_Enz_sf"/>
</dbReference>
<dbReference type="Proteomes" id="UP001209803">
    <property type="component" value="Chromosome"/>
</dbReference>
<reference evidence="2 3" key="1">
    <citation type="submission" date="2023-03" db="EMBL/GenBank/DDBJ databases">
        <title>Roseibium porphyridii sp. nov. and Roseibium rhodosorbium sp. nov. isolated from marine algae, Porphyridium cruentum and Rhodosorus marinus, respectively.</title>
        <authorList>
            <person name="Lee M.W."/>
            <person name="Choi B.J."/>
            <person name="Lee J.K."/>
            <person name="Choi D.G."/>
            <person name="Baek J.H."/>
            <person name="Bayburt H."/>
            <person name="Kim J.M."/>
            <person name="Han D.M."/>
            <person name="Kim K.H."/>
            <person name="Jeon C.O."/>
        </authorList>
    </citation>
    <scope>NUCLEOTIDE SEQUENCE [LARGE SCALE GENOMIC DNA]</scope>
    <source>
        <strain evidence="2 3">KMA01</strain>
    </source>
</reference>
<accession>A0ABY8F6M8</accession>